<sequence length="96" mass="10578">MKLLVAILFLISAASAAQKCYTCSTTTKPACENLSDLSNIDTCVSTASEGVNCLMYKFRINGRDLDIVYRGCLTKDITCDDEKAALQKEKKEMLDL</sequence>
<reference evidence="2 3" key="1">
    <citation type="journal article" date="2008" name="Nature">
        <title>The genome of the model beetle and pest Tribolium castaneum.</title>
        <authorList>
            <consortium name="Tribolium Genome Sequencing Consortium"/>
            <person name="Richards S."/>
            <person name="Gibbs R.A."/>
            <person name="Weinstock G.M."/>
            <person name="Brown S.J."/>
            <person name="Denell R."/>
            <person name="Beeman R.W."/>
            <person name="Gibbs R."/>
            <person name="Beeman R.W."/>
            <person name="Brown S.J."/>
            <person name="Bucher G."/>
            <person name="Friedrich M."/>
            <person name="Grimmelikhuijzen C.J."/>
            <person name="Klingler M."/>
            <person name="Lorenzen M."/>
            <person name="Richards S."/>
            <person name="Roth S."/>
            <person name="Schroder R."/>
            <person name="Tautz D."/>
            <person name="Zdobnov E.M."/>
            <person name="Muzny D."/>
            <person name="Gibbs R.A."/>
            <person name="Weinstock G.M."/>
            <person name="Attaway T."/>
            <person name="Bell S."/>
            <person name="Buhay C.J."/>
            <person name="Chandrabose M.N."/>
            <person name="Chavez D."/>
            <person name="Clerk-Blankenburg K.P."/>
            <person name="Cree A."/>
            <person name="Dao M."/>
            <person name="Davis C."/>
            <person name="Chacko J."/>
            <person name="Dinh H."/>
            <person name="Dugan-Rocha S."/>
            <person name="Fowler G."/>
            <person name="Garner T.T."/>
            <person name="Garnes J."/>
            <person name="Gnirke A."/>
            <person name="Hawes A."/>
            <person name="Hernandez J."/>
            <person name="Hines S."/>
            <person name="Holder M."/>
            <person name="Hume J."/>
            <person name="Jhangiani S.N."/>
            <person name="Joshi V."/>
            <person name="Khan Z.M."/>
            <person name="Jackson L."/>
            <person name="Kovar C."/>
            <person name="Kowis A."/>
            <person name="Lee S."/>
            <person name="Lewis L.R."/>
            <person name="Margolis J."/>
            <person name="Morgan M."/>
            <person name="Nazareth L.V."/>
            <person name="Nguyen N."/>
            <person name="Okwuonu G."/>
            <person name="Parker D."/>
            <person name="Richards S."/>
            <person name="Ruiz S.J."/>
            <person name="Santibanez J."/>
            <person name="Savard J."/>
            <person name="Scherer S.E."/>
            <person name="Schneider B."/>
            <person name="Sodergren E."/>
            <person name="Tautz D."/>
            <person name="Vattahil S."/>
            <person name="Villasana D."/>
            <person name="White C.S."/>
            <person name="Wright R."/>
            <person name="Park Y."/>
            <person name="Beeman R.W."/>
            <person name="Lord J."/>
            <person name="Oppert B."/>
            <person name="Lorenzen M."/>
            <person name="Brown S."/>
            <person name="Wang L."/>
            <person name="Savard J."/>
            <person name="Tautz D."/>
            <person name="Richards S."/>
            <person name="Weinstock G."/>
            <person name="Gibbs R.A."/>
            <person name="Liu Y."/>
            <person name="Worley K."/>
            <person name="Weinstock G."/>
            <person name="Elsik C.G."/>
            <person name="Reese J.T."/>
            <person name="Elhaik E."/>
            <person name="Landan G."/>
            <person name="Graur D."/>
            <person name="Arensburger P."/>
            <person name="Atkinson P."/>
            <person name="Beeman R.W."/>
            <person name="Beidler J."/>
            <person name="Brown S.J."/>
            <person name="Demuth J.P."/>
            <person name="Drury D.W."/>
            <person name="Du Y.Z."/>
            <person name="Fujiwara H."/>
            <person name="Lorenzen M."/>
            <person name="Maselli V."/>
            <person name="Osanai M."/>
            <person name="Park Y."/>
            <person name="Robertson H.M."/>
            <person name="Tu Z."/>
            <person name="Wang J.J."/>
            <person name="Wang S."/>
            <person name="Richards S."/>
            <person name="Song H."/>
            <person name="Zhang L."/>
            <person name="Sodergren E."/>
            <person name="Werner D."/>
            <person name="Stanke M."/>
            <person name="Morgenstern B."/>
            <person name="Solovyev V."/>
            <person name="Kosarev P."/>
            <person name="Brown G."/>
            <person name="Chen H.C."/>
            <person name="Ermolaeva O."/>
            <person name="Hlavina W."/>
            <person name="Kapustin Y."/>
            <person name="Kiryutin B."/>
            <person name="Kitts P."/>
            <person name="Maglott D."/>
            <person name="Pruitt K."/>
            <person name="Sapojnikov V."/>
            <person name="Souvorov A."/>
            <person name="Mackey A.J."/>
            <person name="Waterhouse R.M."/>
            <person name="Wyder S."/>
            <person name="Zdobnov E.M."/>
            <person name="Zdobnov E.M."/>
            <person name="Wyder S."/>
            <person name="Kriventseva E.V."/>
            <person name="Kadowaki T."/>
            <person name="Bork P."/>
            <person name="Aranda M."/>
            <person name="Bao R."/>
            <person name="Beermann A."/>
            <person name="Berns N."/>
            <person name="Bolognesi R."/>
            <person name="Bonneton F."/>
            <person name="Bopp D."/>
            <person name="Brown S.J."/>
            <person name="Bucher G."/>
            <person name="Butts T."/>
            <person name="Chaumot A."/>
            <person name="Denell R.E."/>
            <person name="Ferrier D.E."/>
            <person name="Friedrich M."/>
            <person name="Gordon C.M."/>
            <person name="Jindra M."/>
            <person name="Klingler M."/>
            <person name="Lan Q."/>
            <person name="Lattorff H.M."/>
            <person name="Laudet V."/>
            <person name="von Levetsow C."/>
            <person name="Liu Z."/>
            <person name="Lutz R."/>
            <person name="Lynch J.A."/>
            <person name="da Fonseca R.N."/>
            <person name="Posnien N."/>
            <person name="Reuter R."/>
            <person name="Roth S."/>
            <person name="Savard J."/>
            <person name="Schinko J.B."/>
            <person name="Schmitt C."/>
            <person name="Schoppmeier M."/>
            <person name="Schroder R."/>
            <person name="Shippy T.D."/>
            <person name="Simonnet F."/>
            <person name="Marques-Souza H."/>
            <person name="Tautz D."/>
            <person name="Tomoyasu Y."/>
            <person name="Trauner J."/>
            <person name="Van der Zee M."/>
            <person name="Vervoort M."/>
            <person name="Wittkopp N."/>
            <person name="Wimmer E.A."/>
            <person name="Yang X."/>
            <person name="Jones A.K."/>
            <person name="Sattelle D.B."/>
            <person name="Ebert P.R."/>
            <person name="Nelson D."/>
            <person name="Scott J.G."/>
            <person name="Beeman R.W."/>
            <person name="Muthukrishnan S."/>
            <person name="Kramer K.J."/>
            <person name="Arakane Y."/>
            <person name="Beeman R.W."/>
            <person name="Zhu Q."/>
            <person name="Hogenkamp D."/>
            <person name="Dixit R."/>
            <person name="Oppert B."/>
            <person name="Jiang H."/>
            <person name="Zou Z."/>
            <person name="Marshall J."/>
            <person name="Elpidina E."/>
            <person name="Vinokurov K."/>
            <person name="Oppert C."/>
            <person name="Zou Z."/>
            <person name="Evans J."/>
            <person name="Lu Z."/>
            <person name="Zhao P."/>
            <person name="Sumathipala N."/>
            <person name="Altincicek B."/>
            <person name="Vilcinskas A."/>
            <person name="Williams M."/>
            <person name="Hultmark D."/>
            <person name="Hetru C."/>
            <person name="Jiang H."/>
            <person name="Grimmelikhuijzen C.J."/>
            <person name="Hauser F."/>
            <person name="Cazzamali G."/>
            <person name="Williamson M."/>
            <person name="Park Y."/>
            <person name="Li B."/>
            <person name="Tanaka Y."/>
            <person name="Predel R."/>
            <person name="Neupert S."/>
            <person name="Schachtner J."/>
            <person name="Verleyen P."/>
            <person name="Raible F."/>
            <person name="Bork P."/>
            <person name="Friedrich M."/>
            <person name="Walden K.K."/>
            <person name="Robertson H.M."/>
            <person name="Angeli S."/>
            <person name="Foret S."/>
            <person name="Bucher G."/>
            <person name="Schuetz S."/>
            <person name="Maleszka R."/>
            <person name="Wimmer E.A."/>
            <person name="Beeman R.W."/>
            <person name="Lorenzen M."/>
            <person name="Tomoyasu Y."/>
            <person name="Miller S.C."/>
            <person name="Grossmann D."/>
            <person name="Bucher G."/>
        </authorList>
    </citation>
    <scope>NUCLEOTIDE SEQUENCE [LARGE SCALE GENOMIC DNA]</scope>
    <source>
        <strain evidence="2 3">Georgia GA2</strain>
    </source>
</reference>
<dbReference type="InParanoid" id="A0A139WD18"/>
<protein>
    <submittedName>
        <fullName evidence="2">Uncharacterized protein</fullName>
    </submittedName>
</protein>
<dbReference type="AlphaFoldDB" id="A0A139WD18"/>
<evidence type="ECO:0000256" key="1">
    <source>
        <dbReference type="SAM" id="SignalP"/>
    </source>
</evidence>
<reference evidence="2 3" key="2">
    <citation type="journal article" date="2010" name="Nucleic Acids Res.">
        <title>BeetleBase in 2010: revisions to provide comprehensive genomic information for Tribolium castaneum.</title>
        <authorList>
            <person name="Kim H.S."/>
            <person name="Murphy T."/>
            <person name="Xia J."/>
            <person name="Caragea D."/>
            <person name="Park Y."/>
            <person name="Beeman R.W."/>
            <person name="Lorenzen M.D."/>
            <person name="Butcher S."/>
            <person name="Manak J.R."/>
            <person name="Brown S.J."/>
        </authorList>
    </citation>
    <scope>GENOME REANNOTATION</scope>
    <source>
        <strain evidence="2 3">Georgia GA2</strain>
    </source>
</reference>
<dbReference type="Proteomes" id="UP000007266">
    <property type="component" value="Linkage group 8"/>
</dbReference>
<evidence type="ECO:0000313" key="3">
    <source>
        <dbReference type="Proteomes" id="UP000007266"/>
    </source>
</evidence>
<keyword evidence="3" id="KW-1185">Reference proteome</keyword>
<feature type="signal peptide" evidence="1">
    <location>
        <begin position="1"/>
        <end position="16"/>
    </location>
</feature>
<proteinExistence type="predicted"/>
<gene>
    <name evidence="2" type="primary">AUGUSTUS-3.0.2_34837</name>
    <name evidence="2" type="ORF">TcasGA2_TC034837</name>
</gene>
<evidence type="ECO:0000313" key="2">
    <source>
        <dbReference type="EMBL" id="KYB25830.1"/>
    </source>
</evidence>
<dbReference type="EMBL" id="KQ971361">
    <property type="protein sequence ID" value="KYB25830.1"/>
    <property type="molecule type" value="Genomic_DNA"/>
</dbReference>
<accession>A0A139WD18</accession>
<organism evidence="2 3">
    <name type="scientific">Tribolium castaneum</name>
    <name type="common">Red flour beetle</name>
    <dbReference type="NCBI Taxonomy" id="7070"/>
    <lineage>
        <taxon>Eukaryota</taxon>
        <taxon>Metazoa</taxon>
        <taxon>Ecdysozoa</taxon>
        <taxon>Arthropoda</taxon>
        <taxon>Hexapoda</taxon>
        <taxon>Insecta</taxon>
        <taxon>Pterygota</taxon>
        <taxon>Neoptera</taxon>
        <taxon>Endopterygota</taxon>
        <taxon>Coleoptera</taxon>
        <taxon>Polyphaga</taxon>
        <taxon>Cucujiformia</taxon>
        <taxon>Tenebrionidae</taxon>
        <taxon>Tenebrionidae incertae sedis</taxon>
        <taxon>Tribolium</taxon>
    </lineage>
</organism>
<feature type="chain" id="PRO_5007299728" evidence="1">
    <location>
        <begin position="17"/>
        <end position="96"/>
    </location>
</feature>
<name>A0A139WD18_TRICA</name>
<keyword evidence="1" id="KW-0732">Signal</keyword>